<dbReference type="Pfam" id="PF00440">
    <property type="entry name" value="TetR_N"/>
    <property type="match status" value="1"/>
</dbReference>
<keyword evidence="5" id="KW-1185">Reference proteome</keyword>
<dbReference type="EMBL" id="CP011309">
    <property type="protein sequence ID" value="AKF27605.1"/>
    <property type="molecule type" value="Genomic_DNA"/>
</dbReference>
<proteinExistence type="predicted"/>
<evidence type="ECO:0000313" key="4">
    <source>
        <dbReference type="EMBL" id="AKF27605.1"/>
    </source>
</evidence>
<sequence length="198" mass="21794">MRADALKRREHIITTTCNLYRTHHHDSLTMDNIAEQAGVGVATLYRNFPDRFTLDMACAQYLFNVVISLQLQAISTFPTDPEGVWTSFNQLLFDRGLGSLVPALAPESLDDLPDEVSALRRTTEKNTTTLINLAKQHGLVHHDIAPGTYIVGLITISRPPITALATISENSHKALLGLYLSGLKHGAMANIEKHDGKP</sequence>
<dbReference type="RefSeq" id="WP_003862153.1">
    <property type="nucleotide sequence ID" value="NZ_CP011309.1"/>
</dbReference>
<reference evidence="4 5" key="1">
    <citation type="submission" date="2015-04" db="EMBL/GenBank/DDBJ databases">
        <title>Complete Genome Sequence of Brevibacterium flavum ATCC 15168.</title>
        <authorList>
            <person name="Ahn J."/>
            <person name="Park G."/>
            <person name="Jeon W."/>
            <person name="Jang Y."/>
            <person name="Jang M."/>
            <person name="Lee H."/>
            <person name="Lee H."/>
        </authorList>
    </citation>
    <scope>NUCLEOTIDE SEQUENCE [LARGE SCALE GENOMIC DNA]</scope>
    <source>
        <strain evidence="4 5">ATCC 15168</strain>
    </source>
</reference>
<protein>
    <submittedName>
        <fullName evidence="4">TetR family transcriptional regulator</fullName>
    </submittedName>
</protein>
<gene>
    <name evidence="4" type="ORF">YH66_08605</name>
</gene>
<dbReference type="InterPro" id="IPR049445">
    <property type="entry name" value="TetR_SbtR-like_C"/>
</dbReference>
<dbReference type="SUPFAM" id="SSF46689">
    <property type="entry name" value="Homeodomain-like"/>
    <property type="match status" value="1"/>
</dbReference>
<dbReference type="InterPro" id="IPR009057">
    <property type="entry name" value="Homeodomain-like_sf"/>
</dbReference>
<dbReference type="InterPro" id="IPR036271">
    <property type="entry name" value="Tet_transcr_reg_TetR-rel_C_sf"/>
</dbReference>
<dbReference type="GO" id="GO:0003677">
    <property type="term" value="F:DNA binding"/>
    <property type="evidence" value="ECO:0007669"/>
    <property type="project" value="UniProtKB-UniRule"/>
</dbReference>
<dbReference type="SUPFAM" id="SSF48498">
    <property type="entry name" value="Tetracyclin repressor-like, C-terminal domain"/>
    <property type="match status" value="1"/>
</dbReference>
<keyword evidence="1 2" id="KW-0238">DNA-binding</keyword>
<accession>A0A0F6WQU3</accession>
<organism evidence="4 5">
    <name type="scientific">[Brevibacterium] flavum</name>
    <dbReference type="NCBI Taxonomy" id="92706"/>
    <lineage>
        <taxon>Bacteria</taxon>
        <taxon>Bacillati</taxon>
        <taxon>Actinomycetota</taxon>
        <taxon>Actinomycetes</taxon>
        <taxon>Mycobacteriales</taxon>
        <taxon>Corynebacteriaceae</taxon>
        <taxon>Corynebacterium</taxon>
    </lineage>
</organism>
<dbReference type="AlphaFoldDB" id="A0A0F6WQU3"/>
<evidence type="ECO:0000313" key="5">
    <source>
        <dbReference type="Proteomes" id="UP000034037"/>
    </source>
</evidence>
<feature type="domain" description="HTH tetR-type" evidence="3">
    <location>
        <begin position="6"/>
        <end position="66"/>
    </location>
</feature>
<dbReference type="Gene3D" id="1.10.357.10">
    <property type="entry name" value="Tetracycline Repressor, domain 2"/>
    <property type="match status" value="1"/>
</dbReference>
<evidence type="ECO:0000256" key="2">
    <source>
        <dbReference type="PROSITE-ProRule" id="PRU00335"/>
    </source>
</evidence>
<evidence type="ECO:0000259" key="3">
    <source>
        <dbReference type="PROSITE" id="PS50977"/>
    </source>
</evidence>
<dbReference type="PATRIC" id="fig|92706.3.peg.1798"/>
<dbReference type="PROSITE" id="PS50977">
    <property type="entry name" value="HTH_TETR_2"/>
    <property type="match status" value="1"/>
</dbReference>
<evidence type="ECO:0000256" key="1">
    <source>
        <dbReference type="ARBA" id="ARBA00023125"/>
    </source>
</evidence>
<feature type="DNA-binding region" description="H-T-H motif" evidence="2">
    <location>
        <begin position="29"/>
        <end position="48"/>
    </location>
</feature>
<dbReference type="Pfam" id="PF21597">
    <property type="entry name" value="TetR_C_43"/>
    <property type="match status" value="1"/>
</dbReference>
<dbReference type="InterPro" id="IPR001647">
    <property type="entry name" value="HTH_TetR"/>
</dbReference>
<name>A0A0F6WQU3_9CORY</name>
<dbReference type="HOGENOM" id="CLU_069356_17_3_11"/>
<dbReference type="Proteomes" id="UP000034037">
    <property type="component" value="Chromosome"/>
</dbReference>